<dbReference type="GO" id="GO:0005886">
    <property type="term" value="C:plasma membrane"/>
    <property type="evidence" value="ECO:0007669"/>
    <property type="project" value="UniProtKB-SubCell"/>
</dbReference>
<dbReference type="AlphaFoldDB" id="A0A1Y2AP00"/>
<gene>
    <name evidence="9" type="ORF">BCR39DRAFT_334954</name>
</gene>
<evidence type="ECO:0000256" key="7">
    <source>
        <dbReference type="ARBA" id="ARBA00023316"/>
    </source>
</evidence>
<keyword evidence="10" id="KW-1185">Reference proteome</keyword>
<dbReference type="OrthoDB" id="9970124at2759"/>
<dbReference type="GO" id="GO:0071555">
    <property type="term" value="P:cell wall organization"/>
    <property type="evidence" value="ECO:0007669"/>
    <property type="project" value="UniProtKB-KW"/>
</dbReference>
<comment type="subcellular location">
    <subcellularLocation>
        <location evidence="1">Cell membrane</location>
        <topology evidence="1">Lipid-anchor</topology>
        <topology evidence="1">GPI-anchor</topology>
    </subcellularLocation>
</comment>
<protein>
    <recommendedName>
        <fullName evidence="8">NodB homology domain-containing protein</fullName>
    </recommendedName>
</protein>
<dbReference type="GO" id="GO:0005975">
    <property type="term" value="P:carbohydrate metabolic process"/>
    <property type="evidence" value="ECO:0007669"/>
    <property type="project" value="InterPro"/>
</dbReference>
<dbReference type="Pfam" id="PF01522">
    <property type="entry name" value="Polysacc_deac_1"/>
    <property type="match status" value="1"/>
</dbReference>
<dbReference type="InParanoid" id="A0A1Y2AP00"/>
<evidence type="ECO:0000256" key="3">
    <source>
        <dbReference type="ARBA" id="ARBA00022622"/>
    </source>
</evidence>
<evidence type="ECO:0000259" key="8">
    <source>
        <dbReference type="PROSITE" id="PS51677"/>
    </source>
</evidence>
<organism evidence="9 10">
    <name type="scientific">Naematelia encephala</name>
    <dbReference type="NCBI Taxonomy" id="71784"/>
    <lineage>
        <taxon>Eukaryota</taxon>
        <taxon>Fungi</taxon>
        <taxon>Dikarya</taxon>
        <taxon>Basidiomycota</taxon>
        <taxon>Agaricomycotina</taxon>
        <taxon>Tremellomycetes</taxon>
        <taxon>Tremellales</taxon>
        <taxon>Naemateliaceae</taxon>
        <taxon>Naematelia</taxon>
    </lineage>
</organism>
<evidence type="ECO:0000256" key="5">
    <source>
        <dbReference type="ARBA" id="ARBA00023180"/>
    </source>
</evidence>
<keyword evidence="6" id="KW-0449">Lipoprotein</keyword>
<keyword evidence="3" id="KW-0336">GPI-anchor</keyword>
<evidence type="ECO:0000313" key="9">
    <source>
        <dbReference type="EMBL" id="ORY24216.1"/>
    </source>
</evidence>
<evidence type="ECO:0000256" key="4">
    <source>
        <dbReference type="ARBA" id="ARBA00023136"/>
    </source>
</evidence>
<evidence type="ECO:0000313" key="10">
    <source>
        <dbReference type="Proteomes" id="UP000193986"/>
    </source>
</evidence>
<dbReference type="GO" id="GO:0098552">
    <property type="term" value="C:side of membrane"/>
    <property type="evidence" value="ECO:0007669"/>
    <property type="project" value="UniProtKB-KW"/>
</dbReference>
<dbReference type="PANTHER" id="PTHR43123">
    <property type="entry name" value="POLYSACCHARIDE DEACETYLASE-RELATED"/>
    <property type="match status" value="1"/>
</dbReference>
<keyword evidence="4" id="KW-0472">Membrane</keyword>
<dbReference type="SUPFAM" id="SSF88713">
    <property type="entry name" value="Glycoside hydrolase/deacetylase"/>
    <property type="match status" value="1"/>
</dbReference>
<sequence length="320" mass="35846">MTFKYEPQNAAEVEPMDWAGYEGEWPDPKWPGGAKVCVSFVIHAEAGAESHESNGDNSPEGWLGETSFIPYGALPNNGMINQSSVYEYETARGFWVLLDVFDRYSLPASMFICGQSAQVFPEYVTEAEKRGFELVSENYRFIDYFGLDPAVEAEHASKALQAIKTASKNGTVPNSYYMARPSHLSEGIVVEAFKDAGVEFKYSNCAYGDDLPYYGSKGILYIPMSLDCNDQKFVAPPGFSGGIDFYDHVADAFNCLYREGTEGSPKMMTIALHPRIISRPGRLAYLIKVIEHMKKHDGVWFATRSEIADHWKKIHPFQSK</sequence>
<dbReference type="InterPro" id="IPR011330">
    <property type="entry name" value="Glyco_hydro/deAcase_b/a-brl"/>
</dbReference>
<reference evidence="9 10" key="1">
    <citation type="submission" date="2016-07" db="EMBL/GenBank/DDBJ databases">
        <title>Pervasive Adenine N6-methylation of Active Genes in Fungi.</title>
        <authorList>
            <consortium name="DOE Joint Genome Institute"/>
            <person name="Mondo S.J."/>
            <person name="Dannebaum R.O."/>
            <person name="Kuo R.C."/>
            <person name="Labutti K."/>
            <person name="Haridas S."/>
            <person name="Kuo A."/>
            <person name="Salamov A."/>
            <person name="Ahrendt S.R."/>
            <person name="Lipzen A."/>
            <person name="Sullivan W."/>
            <person name="Andreopoulos W.B."/>
            <person name="Clum A."/>
            <person name="Lindquist E."/>
            <person name="Daum C."/>
            <person name="Ramamoorthy G.K."/>
            <person name="Gryganskyi A."/>
            <person name="Culley D."/>
            <person name="Magnuson J.K."/>
            <person name="James T.Y."/>
            <person name="O'Malley M.A."/>
            <person name="Stajich J.E."/>
            <person name="Spatafora J.W."/>
            <person name="Visel A."/>
            <person name="Grigoriev I.V."/>
        </authorList>
    </citation>
    <scope>NUCLEOTIDE SEQUENCE [LARGE SCALE GENOMIC DNA]</scope>
    <source>
        <strain evidence="9 10">68-887.2</strain>
    </source>
</reference>
<dbReference type="STRING" id="71784.A0A1Y2AP00"/>
<keyword evidence="5" id="KW-0325">Glycoprotein</keyword>
<evidence type="ECO:0000256" key="6">
    <source>
        <dbReference type="ARBA" id="ARBA00023288"/>
    </source>
</evidence>
<feature type="domain" description="NodB homology" evidence="8">
    <location>
        <begin position="78"/>
        <end position="302"/>
    </location>
</feature>
<dbReference type="PANTHER" id="PTHR43123:SF1">
    <property type="entry name" value="POLYSACCHARIDE DEACETYLASE-RELATED"/>
    <property type="match status" value="1"/>
</dbReference>
<evidence type="ECO:0000256" key="1">
    <source>
        <dbReference type="ARBA" id="ARBA00004609"/>
    </source>
</evidence>
<dbReference type="PROSITE" id="PS51677">
    <property type="entry name" value="NODB"/>
    <property type="match status" value="1"/>
</dbReference>
<evidence type="ECO:0000256" key="2">
    <source>
        <dbReference type="ARBA" id="ARBA00022475"/>
    </source>
</evidence>
<dbReference type="InterPro" id="IPR002509">
    <property type="entry name" value="NODB_dom"/>
</dbReference>
<comment type="caution">
    <text evidence="9">The sequence shown here is derived from an EMBL/GenBank/DDBJ whole genome shotgun (WGS) entry which is preliminary data.</text>
</comment>
<keyword evidence="2" id="KW-1003">Cell membrane</keyword>
<dbReference type="EMBL" id="MCFC01000070">
    <property type="protein sequence ID" value="ORY24216.1"/>
    <property type="molecule type" value="Genomic_DNA"/>
</dbReference>
<dbReference type="Proteomes" id="UP000193986">
    <property type="component" value="Unassembled WGS sequence"/>
</dbReference>
<name>A0A1Y2AP00_9TREE</name>
<proteinExistence type="predicted"/>
<dbReference type="GO" id="GO:0016810">
    <property type="term" value="F:hydrolase activity, acting on carbon-nitrogen (but not peptide) bonds"/>
    <property type="evidence" value="ECO:0007669"/>
    <property type="project" value="InterPro"/>
</dbReference>
<dbReference type="Gene3D" id="3.20.20.370">
    <property type="entry name" value="Glycoside hydrolase/deacetylase"/>
    <property type="match status" value="1"/>
</dbReference>
<keyword evidence="7" id="KW-0961">Cell wall biogenesis/degradation</keyword>
<accession>A0A1Y2AP00</accession>